<keyword evidence="1" id="KW-1133">Transmembrane helix</keyword>
<dbReference type="CDD" id="cd00096">
    <property type="entry name" value="Ig"/>
    <property type="match status" value="1"/>
</dbReference>
<dbReference type="Gene3D" id="2.60.40.10">
    <property type="entry name" value="Immunoglobulins"/>
    <property type="match status" value="3"/>
</dbReference>
<feature type="domain" description="Ig-like" evidence="3">
    <location>
        <begin position="250"/>
        <end position="348"/>
    </location>
</feature>
<keyword evidence="5" id="KW-1185">Reference proteome</keyword>
<proteinExistence type="predicted"/>
<organism evidence="4 5">
    <name type="scientific">Gouania willdenowi</name>
    <name type="common">Blunt-snouted clingfish</name>
    <name type="synonym">Lepadogaster willdenowi</name>
    <dbReference type="NCBI Taxonomy" id="441366"/>
    <lineage>
        <taxon>Eukaryota</taxon>
        <taxon>Metazoa</taxon>
        <taxon>Chordata</taxon>
        <taxon>Craniata</taxon>
        <taxon>Vertebrata</taxon>
        <taxon>Euteleostomi</taxon>
        <taxon>Actinopterygii</taxon>
        <taxon>Neopterygii</taxon>
        <taxon>Teleostei</taxon>
        <taxon>Neoteleostei</taxon>
        <taxon>Acanthomorphata</taxon>
        <taxon>Ovalentaria</taxon>
        <taxon>Blenniimorphae</taxon>
        <taxon>Blenniiformes</taxon>
        <taxon>Gobiesocoidei</taxon>
        <taxon>Gobiesocidae</taxon>
        <taxon>Gobiesocinae</taxon>
        <taxon>Gouania</taxon>
    </lineage>
</organism>
<evidence type="ECO:0000256" key="2">
    <source>
        <dbReference type="SAM" id="SignalP"/>
    </source>
</evidence>
<dbReference type="Ensembl" id="ENSGWIT00000032064.1">
    <property type="protein sequence ID" value="ENSGWIP00000029376.1"/>
    <property type="gene ID" value="ENSGWIG00000015330.1"/>
</dbReference>
<accession>A0A8C5N445</accession>
<dbReference type="InterPro" id="IPR036179">
    <property type="entry name" value="Ig-like_dom_sf"/>
</dbReference>
<reference evidence="4" key="1">
    <citation type="submission" date="2020-06" db="EMBL/GenBank/DDBJ databases">
        <authorList>
            <consortium name="Wellcome Sanger Institute Data Sharing"/>
        </authorList>
    </citation>
    <scope>NUCLEOTIDE SEQUENCE [LARGE SCALE GENOMIC DNA]</scope>
</reference>
<dbReference type="InterPro" id="IPR013783">
    <property type="entry name" value="Ig-like_fold"/>
</dbReference>
<gene>
    <name evidence="4" type="primary">cd22</name>
</gene>
<dbReference type="AlphaFoldDB" id="A0A8C5N445"/>
<dbReference type="InterPro" id="IPR007110">
    <property type="entry name" value="Ig-like_dom"/>
</dbReference>
<dbReference type="Pfam" id="PF13895">
    <property type="entry name" value="Ig_2"/>
    <property type="match status" value="2"/>
</dbReference>
<evidence type="ECO:0000259" key="3">
    <source>
        <dbReference type="PROSITE" id="PS50835"/>
    </source>
</evidence>
<sequence length="404" mass="43868">MGAGLPQGCWLLITLSFKGILAGNWSVHLSAEPICVINGSSVLILCSYDFPQSLNETWEEGPLPAQNKSDEDHGYRVLSEMWCLGDSRCITPSYVFHSDNIFQDPAYENRVQYLGEPGSKNCSVRISDLRESDSGTYIFYFITSHPTEKVPEQRGLQLLVTASSSEVAALASPADDITQGEALRLACCSPAASPQANFTWNDDTGLIHTGQVWEINEITDHQSGSYYCQMQYEETVQNSSVLPINVQYPPRNTAASTSPPGALQDNLPVTLTCSSDANPPVEMYIWYQGVACLPSSDKSFHQGRQTVASPAGSVLNSANITVDESGLYCCVARNIHGSQTASVQLRASRAVIPSLSTSRKTFIIGVCIGILLALIGIAAFIIRRSRKSSRHQMYALTATSPPSL</sequence>
<evidence type="ECO:0000256" key="1">
    <source>
        <dbReference type="SAM" id="Phobius"/>
    </source>
</evidence>
<dbReference type="SMART" id="SM00409">
    <property type="entry name" value="IG"/>
    <property type="match status" value="3"/>
</dbReference>
<feature type="transmembrane region" description="Helical" evidence="1">
    <location>
        <begin position="362"/>
        <end position="382"/>
    </location>
</feature>
<keyword evidence="1" id="KW-0472">Membrane</keyword>
<name>A0A8C5N445_GOUWI</name>
<dbReference type="PANTHER" id="PTHR46013:SF4">
    <property type="entry name" value="B-CELL RECEPTOR CD22-RELATED"/>
    <property type="match status" value="1"/>
</dbReference>
<dbReference type="OrthoDB" id="6152887at2759"/>
<evidence type="ECO:0000313" key="5">
    <source>
        <dbReference type="Proteomes" id="UP000694680"/>
    </source>
</evidence>
<keyword evidence="1" id="KW-0812">Transmembrane</keyword>
<dbReference type="SUPFAM" id="SSF48726">
    <property type="entry name" value="Immunoglobulin"/>
    <property type="match status" value="3"/>
</dbReference>
<dbReference type="Proteomes" id="UP000694680">
    <property type="component" value="Chromosome 16"/>
</dbReference>
<dbReference type="PROSITE" id="PS50835">
    <property type="entry name" value="IG_LIKE"/>
    <property type="match status" value="2"/>
</dbReference>
<keyword evidence="2" id="KW-0732">Signal</keyword>
<reference evidence="4" key="3">
    <citation type="submission" date="2025-09" db="UniProtKB">
        <authorList>
            <consortium name="Ensembl"/>
        </authorList>
    </citation>
    <scope>IDENTIFICATION</scope>
</reference>
<protein>
    <submittedName>
        <fullName evidence="4">Sialoadhesin-like</fullName>
    </submittedName>
</protein>
<dbReference type="InterPro" id="IPR056386">
    <property type="entry name" value="Ig_CD22"/>
</dbReference>
<evidence type="ECO:0000313" key="4">
    <source>
        <dbReference type="Ensembl" id="ENSGWIP00000029376.1"/>
    </source>
</evidence>
<dbReference type="InterPro" id="IPR003599">
    <property type="entry name" value="Ig_sub"/>
</dbReference>
<dbReference type="Pfam" id="PF24518">
    <property type="entry name" value="Ig_CD22"/>
    <property type="match status" value="1"/>
</dbReference>
<dbReference type="PANTHER" id="PTHR46013">
    <property type="entry name" value="VASCULAR CELL ADHESION MOLECULE 1"/>
    <property type="match status" value="1"/>
</dbReference>
<reference evidence="4" key="2">
    <citation type="submission" date="2025-08" db="UniProtKB">
        <authorList>
            <consortium name="Ensembl"/>
        </authorList>
    </citation>
    <scope>IDENTIFICATION</scope>
</reference>
<feature type="signal peptide" evidence="2">
    <location>
        <begin position="1"/>
        <end position="22"/>
    </location>
</feature>
<feature type="chain" id="PRO_5034335935" evidence="2">
    <location>
        <begin position="23"/>
        <end position="404"/>
    </location>
</feature>
<feature type="domain" description="Ig-like" evidence="3">
    <location>
        <begin position="165"/>
        <end position="245"/>
    </location>
</feature>